<keyword evidence="3" id="KW-1185">Reference proteome</keyword>
<evidence type="ECO:0000313" key="3">
    <source>
        <dbReference type="Proteomes" id="UP000014568"/>
    </source>
</evidence>
<dbReference type="PANTHER" id="PTHR42696:SF2">
    <property type="entry name" value="ASPARTATE AMMONIA-LYASE"/>
    <property type="match status" value="1"/>
</dbReference>
<reference evidence="2 3" key="1">
    <citation type="submission" date="2013-06" db="EMBL/GenBank/DDBJ databases">
        <title>The Genome Sequence of Acinetobacter rudis CIP 110305.</title>
        <authorList>
            <consortium name="The Broad Institute Genome Sequencing Platform"/>
            <consortium name="The Broad Institute Genome Sequencing Center for Infectious Disease"/>
            <person name="Cerqueira G."/>
            <person name="Feldgarden M."/>
            <person name="Courvalin P."/>
            <person name="Perichon B."/>
            <person name="Grillot-Courvalin C."/>
            <person name="Clermont D."/>
            <person name="Rocha E."/>
            <person name="Yoon E.-J."/>
            <person name="Nemec A."/>
            <person name="Young S.K."/>
            <person name="Zeng Q."/>
            <person name="Gargeya S."/>
            <person name="Fitzgerald M."/>
            <person name="Abouelleil A."/>
            <person name="Alvarado L."/>
            <person name="Berlin A.M."/>
            <person name="Chapman S.B."/>
            <person name="Dewar J."/>
            <person name="Goldberg J."/>
            <person name="Griggs A."/>
            <person name="Gujja S."/>
            <person name="Hansen M."/>
            <person name="Howarth C."/>
            <person name="Imamovic A."/>
            <person name="Larimer J."/>
            <person name="McCowan C."/>
            <person name="Murphy C."/>
            <person name="Pearson M."/>
            <person name="Priest M."/>
            <person name="Roberts A."/>
            <person name="Saif S."/>
            <person name="Shea T."/>
            <person name="Sykes S."/>
            <person name="Wortman J."/>
            <person name="Nusbaum C."/>
            <person name="Birren B."/>
        </authorList>
    </citation>
    <scope>NUCLEOTIDE SEQUENCE [LARGE SCALE GENOMIC DNA]</scope>
    <source>
        <strain evidence="2 3">CIP 110305</strain>
    </source>
</reference>
<feature type="domain" description="Fumarate lyase N-terminal" evidence="1">
    <location>
        <begin position="11"/>
        <end position="346"/>
    </location>
</feature>
<gene>
    <name evidence="2" type="ORF">F945_03503</name>
</gene>
<dbReference type="RefSeq" id="WP_016657862.1">
    <property type="nucleotide sequence ID" value="NZ_KE340355.1"/>
</dbReference>
<sequence length="449" mass="50377">MRKEQDLLGYVEIETEAAYGSQTQRTLNTYPTAHVKTLGDYPLFLQSLLQLKKACALTNFKNNELSPSNAEAITAVIDNLLDELTTSAQHYFRIHAYHGGGGVGINMNLNEVIANLANQLYFDRPYGTYSPIHPNNHINLNNSTSDVIKTSIHITVIKMWEKLKQSIHHLEQSINGFILQYGTEKKISRTCLQDAVEISFGQMFEGYLYSISRHLKELQHNVNELHGINLGGNIIGRPGDCSAEFYENILYQLSGVTQNTQLFRVDNLFEASQNNDVLIRFASGLSQFSSTLIKIAKDLRLMSSGPETGFKELILPAVQQGSSAMPGKINPNIPEYVIQTAFHVIGLCHSIQITQMHDELDYSPWQTFVATQLFDAMHLIMDAIQTFSEHCIIGLQPNTAQNLKNLESIIPTMVQLSKQLGYAEASNIYKKYNGNLDQIRAFIRSSQGN</sequence>
<dbReference type="PANTHER" id="PTHR42696">
    <property type="entry name" value="ASPARTATE AMMONIA-LYASE"/>
    <property type="match status" value="1"/>
</dbReference>
<dbReference type="EMBL" id="ATGI01000039">
    <property type="protein sequence ID" value="EPF69940.1"/>
    <property type="molecule type" value="Genomic_DNA"/>
</dbReference>
<name>S3MPT7_9GAMM</name>
<dbReference type="InterPro" id="IPR000362">
    <property type="entry name" value="Fumarate_lyase_fam"/>
</dbReference>
<dbReference type="Pfam" id="PF00206">
    <property type="entry name" value="Lyase_1"/>
    <property type="match status" value="1"/>
</dbReference>
<dbReference type="Gene3D" id="1.20.200.10">
    <property type="entry name" value="Fumarase/aspartase (Central domain)"/>
    <property type="match status" value="1"/>
</dbReference>
<proteinExistence type="predicted"/>
<dbReference type="InterPro" id="IPR008948">
    <property type="entry name" value="L-Aspartase-like"/>
</dbReference>
<dbReference type="GO" id="GO:0008797">
    <property type="term" value="F:aspartate ammonia-lyase activity"/>
    <property type="evidence" value="ECO:0007669"/>
    <property type="project" value="TreeGrafter"/>
</dbReference>
<dbReference type="PRINTS" id="PR00149">
    <property type="entry name" value="FUMRATELYASE"/>
</dbReference>
<dbReference type="HOGENOM" id="CLU_021594_4_0_6"/>
<protein>
    <recommendedName>
        <fullName evidence="1">Fumarate lyase N-terminal domain-containing protein</fullName>
    </recommendedName>
</protein>
<dbReference type="PATRIC" id="fig|421052.3.peg.3434"/>
<comment type="caution">
    <text evidence="2">The sequence shown here is derived from an EMBL/GenBank/DDBJ whole genome shotgun (WGS) entry which is preliminary data.</text>
</comment>
<dbReference type="InterPro" id="IPR024083">
    <property type="entry name" value="Fumarase/histidase_N"/>
</dbReference>
<evidence type="ECO:0000313" key="2">
    <source>
        <dbReference type="EMBL" id="EPF69940.1"/>
    </source>
</evidence>
<dbReference type="Gene3D" id="1.10.275.10">
    <property type="entry name" value="Fumarase/aspartase (N-terminal domain)"/>
    <property type="match status" value="1"/>
</dbReference>
<accession>S3MPT7</accession>
<dbReference type="InterPro" id="IPR022761">
    <property type="entry name" value="Fumarate_lyase_N"/>
</dbReference>
<dbReference type="AlphaFoldDB" id="S3MPT7"/>
<dbReference type="STRING" id="632955.GCA_000829675_02691"/>
<dbReference type="InterPro" id="IPR051546">
    <property type="entry name" value="Aspartate_Ammonia-Lyase"/>
</dbReference>
<dbReference type="GO" id="GO:0005829">
    <property type="term" value="C:cytosol"/>
    <property type="evidence" value="ECO:0007669"/>
    <property type="project" value="TreeGrafter"/>
</dbReference>
<organism evidence="2 3">
    <name type="scientific">Acinetobacter rudis CIP 110305</name>
    <dbReference type="NCBI Taxonomy" id="421052"/>
    <lineage>
        <taxon>Bacteria</taxon>
        <taxon>Pseudomonadati</taxon>
        <taxon>Pseudomonadota</taxon>
        <taxon>Gammaproteobacteria</taxon>
        <taxon>Moraxellales</taxon>
        <taxon>Moraxellaceae</taxon>
        <taxon>Acinetobacter</taxon>
    </lineage>
</organism>
<dbReference type="SUPFAM" id="SSF48557">
    <property type="entry name" value="L-aspartase-like"/>
    <property type="match status" value="1"/>
</dbReference>
<dbReference type="InterPro" id="IPR020557">
    <property type="entry name" value="Fumarate_lyase_CS"/>
</dbReference>
<dbReference type="PROSITE" id="PS00163">
    <property type="entry name" value="FUMARATE_LYASES"/>
    <property type="match status" value="1"/>
</dbReference>
<dbReference type="eggNOG" id="COG1027">
    <property type="taxonomic scope" value="Bacteria"/>
</dbReference>
<evidence type="ECO:0000259" key="1">
    <source>
        <dbReference type="Pfam" id="PF00206"/>
    </source>
</evidence>
<dbReference type="GO" id="GO:0006531">
    <property type="term" value="P:aspartate metabolic process"/>
    <property type="evidence" value="ECO:0007669"/>
    <property type="project" value="TreeGrafter"/>
</dbReference>
<dbReference type="Proteomes" id="UP000014568">
    <property type="component" value="Unassembled WGS sequence"/>
</dbReference>